<proteinExistence type="predicted"/>
<dbReference type="AlphaFoldDB" id="A0A7Y9C5T9"/>
<dbReference type="InterPro" id="IPR006976">
    <property type="entry name" value="VanZ-like"/>
</dbReference>
<keyword evidence="1" id="KW-1133">Transmembrane helix</keyword>
<feature type="transmembrane region" description="Helical" evidence="1">
    <location>
        <begin position="38"/>
        <end position="56"/>
    </location>
</feature>
<feature type="transmembrane region" description="Helical" evidence="1">
    <location>
        <begin position="101"/>
        <end position="118"/>
    </location>
</feature>
<comment type="caution">
    <text evidence="3">The sequence shown here is derived from an EMBL/GenBank/DDBJ whole genome shotgun (WGS) entry which is preliminary data.</text>
</comment>
<dbReference type="PANTHER" id="PTHR28008:SF1">
    <property type="entry name" value="DOMAIN PROTEIN, PUTATIVE (AFU_ORTHOLOGUE AFUA_3G10980)-RELATED"/>
    <property type="match status" value="1"/>
</dbReference>
<protein>
    <submittedName>
        <fullName evidence="3">VanZ family protein</fullName>
    </submittedName>
</protein>
<dbReference type="Proteomes" id="UP000535020">
    <property type="component" value="Unassembled WGS sequence"/>
</dbReference>
<dbReference type="RefSeq" id="WP_176006421.1">
    <property type="nucleotide sequence ID" value="NZ_JABWMI010000011.1"/>
</dbReference>
<reference evidence="3 4" key="1">
    <citation type="submission" date="2020-07" db="EMBL/GenBank/DDBJ databases">
        <authorList>
            <person name="Sun Q."/>
        </authorList>
    </citation>
    <scope>NUCLEOTIDE SEQUENCE [LARGE SCALE GENOMIC DNA]</scope>
    <source>
        <strain evidence="3 4">MAH-1</strain>
    </source>
</reference>
<keyword evidence="1" id="KW-0812">Transmembrane</keyword>
<feature type="transmembrane region" description="Helical" evidence="1">
    <location>
        <begin position="68"/>
        <end position="89"/>
    </location>
</feature>
<dbReference type="EMBL" id="JACBJI010000004">
    <property type="protein sequence ID" value="NYA71626.1"/>
    <property type="molecule type" value="Genomic_DNA"/>
</dbReference>
<evidence type="ECO:0000313" key="4">
    <source>
        <dbReference type="Proteomes" id="UP000535020"/>
    </source>
</evidence>
<accession>A0A7Y9C5T9</accession>
<dbReference type="NCBIfam" id="NF037970">
    <property type="entry name" value="vanZ_1"/>
    <property type="match status" value="1"/>
</dbReference>
<keyword evidence="4" id="KW-1185">Reference proteome</keyword>
<name>A0A7Y9C5T9_9FLAO</name>
<keyword evidence="1" id="KW-0472">Membrane</keyword>
<feature type="domain" description="VanZ-like" evidence="2">
    <location>
        <begin position="40"/>
        <end position="117"/>
    </location>
</feature>
<evidence type="ECO:0000256" key="1">
    <source>
        <dbReference type="SAM" id="Phobius"/>
    </source>
</evidence>
<dbReference type="Pfam" id="PF04892">
    <property type="entry name" value="VanZ"/>
    <property type="match status" value="1"/>
</dbReference>
<dbReference type="PANTHER" id="PTHR28008">
    <property type="entry name" value="DOMAIN PROTEIN, PUTATIVE (AFU_ORTHOLOGUE AFUA_3G10980)-RELATED"/>
    <property type="match status" value="1"/>
</dbReference>
<evidence type="ECO:0000259" key="2">
    <source>
        <dbReference type="Pfam" id="PF04892"/>
    </source>
</evidence>
<feature type="transmembrane region" description="Helical" evidence="1">
    <location>
        <begin position="5"/>
        <end position="26"/>
    </location>
</feature>
<sequence>MLKKLWLIAASGWTLSIAVLCLVSFTDLPTVSVSDIDKYVHATFHFIFTLLWYLYLRTEDRSVGNAQILFKIVAFSLVFGIAIELAQSLFTKTRQADIKDVAANLTGALLAAVCLFVYRKWINKHSNSD</sequence>
<evidence type="ECO:0000313" key="3">
    <source>
        <dbReference type="EMBL" id="NYA71626.1"/>
    </source>
</evidence>
<organism evidence="3 4">
    <name type="scientific">Flavobacterium agri</name>
    <dbReference type="NCBI Taxonomy" id="2743471"/>
    <lineage>
        <taxon>Bacteria</taxon>
        <taxon>Pseudomonadati</taxon>
        <taxon>Bacteroidota</taxon>
        <taxon>Flavobacteriia</taxon>
        <taxon>Flavobacteriales</taxon>
        <taxon>Flavobacteriaceae</taxon>
        <taxon>Flavobacterium</taxon>
    </lineage>
</organism>
<gene>
    <name evidence="3" type="ORF">HZF10_11885</name>
</gene>